<evidence type="ECO:0000256" key="2">
    <source>
        <dbReference type="SAM" id="MobiDB-lite"/>
    </source>
</evidence>
<evidence type="ECO:0000313" key="3">
    <source>
        <dbReference type="EMBL" id="GEU38454.1"/>
    </source>
</evidence>
<name>A0A6L2JS72_TANCI</name>
<reference evidence="3" key="1">
    <citation type="journal article" date="2019" name="Sci. Rep.">
        <title>Draft genome of Tanacetum cinerariifolium, the natural source of mosquito coil.</title>
        <authorList>
            <person name="Yamashiro T."/>
            <person name="Shiraishi A."/>
            <person name="Satake H."/>
            <person name="Nakayama K."/>
        </authorList>
    </citation>
    <scope>NUCLEOTIDE SEQUENCE</scope>
</reference>
<organism evidence="3">
    <name type="scientific">Tanacetum cinerariifolium</name>
    <name type="common">Dalmatian daisy</name>
    <name type="synonym">Chrysanthemum cinerariifolium</name>
    <dbReference type="NCBI Taxonomy" id="118510"/>
    <lineage>
        <taxon>Eukaryota</taxon>
        <taxon>Viridiplantae</taxon>
        <taxon>Streptophyta</taxon>
        <taxon>Embryophyta</taxon>
        <taxon>Tracheophyta</taxon>
        <taxon>Spermatophyta</taxon>
        <taxon>Magnoliopsida</taxon>
        <taxon>eudicotyledons</taxon>
        <taxon>Gunneridae</taxon>
        <taxon>Pentapetalae</taxon>
        <taxon>asterids</taxon>
        <taxon>campanulids</taxon>
        <taxon>Asterales</taxon>
        <taxon>Asteraceae</taxon>
        <taxon>Asteroideae</taxon>
        <taxon>Anthemideae</taxon>
        <taxon>Anthemidinae</taxon>
        <taxon>Tanacetum</taxon>
    </lineage>
</organism>
<proteinExistence type="predicted"/>
<dbReference type="EMBL" id="BKCJ010001053">
    <property type="protein sequence ID" value="GEU38454.1"/>
    <property type="molecule type" value="Genomic_DNA"/>
</dbReference>
<gene>
    <name evidence="3" type="ORF">Tci_010432</name>
</gene>
<feature type="region of interest" description="Disordered" evidence="2">
    <location>
        <begin position="1"/>
        <end position="29"/>
    </location>
</feature>
<keyword evidence="1" id="KW-0175">Coiled coil</keyword>
<dbReference type="AlphaFoldDB" id="A0A6L2JS72"/>
<comment type="caution">
    <text evidence="3">The sequence shown here is derived from an EMBL/GenBank/DDBJ whole genome shotgun (WGS) entry which is preliminary data.</text>
</comment>
<feature type="coiled-coil region" evidence="1">
    <location>
        <begin position="47"/>
        <end position="74"/>
    </location>
</feature>
<accession>A0A6L2JS72</accession>
<protein>
    <submittedName>
        <fullName evidence="3">Uncharacterized protein</fullName>
    </submittedName>
</protein>
<sequence length="140" mass="16259">MSLEEAEKESTNSDSNDETHVTSSMVETSRIKKAKKLDFVTEDGMHIHLTKEQINQQKKIEEEAKAEATKHESKDFVTIKDLTAFLNTMLYIVQEIFFRIHQDHGLDDHAMTFSSLLLAEVDKRNLNPLKQMRVIEQLRQ</sequence>
<evidence type="ECO:0000256" key="1">
    <source>
        <dbReference type="SAM" id="Coils"/>
    </source>
</evidence>